<evidence type="ECO:0000259" key="6">
    <source>
        <dbReference type="Pfam" id="PF00496"/>
    </source>
</evidence>
<dbReference type="Gene3D" id="3.90.76.10">
    <property type="entry name" value="Dipeptide-binding Protein, Domain 1"/>
    <property type="match status" value="1"/>
</dbReference>
<evidence type="ECO:0000256" key="5">
    <source>
        <dbReference type="SAM" id="SignalP"/>
    </source>
</evidence>
<gene>
    <name evidence="7" type="ORF">FDP22_05850</name>
</gene>
<dbReference type="PIRSF" id="PIRSF002741">
    <property type="entry name" value="MppA"/>
    <property type="match status" value="1"/>
</dbReference>
<dbReference type="EMBL" id="CP040818">
    <property type="protein sequence ID" value="QDL91351.1"/>
    <property type="molecule type" value="Genomic_DNA"/>
</dbReference>
<evidence type="ECO:0000313" key="8">
    <source>
        <dbReference type="Proteomes" id="UP000305888"/>
    </source>
</evidence>
<evidence type="ECO:0000256" key="2">
    <source>
        <dbReference type="ARBA" id="ARBA00005695"/>
    </source>
</evidence>
<dbReference type="PANTHER" id="PTHR30290">
    <property type="entry name" value="PERIPLASMIC BINDING COMPONENT OF ABC TRANSPORTER"/>
    <property type="match status" value="1"/>
</dbReference>
<dbReference type="InterPro" id="IPR000914">
    <property type="entry name" value="SBP_5_dom"/>
</dbReference>
<name>A0A5B8FGK7_9RHOB</name>
<evidence type="ECO:0000256" key="3">
    <source>
        <dbReference type="ARBA" id="ARBA00022448"/>
    </source>
</evidence>
<feature type="signal peptide" evidence="5">
    <location>
        <begin position="1"/>
        <end position="23"/>
    </location>
</feature>
<evidence type="ECO:0000256" key="1">
    <source>
        <dbReference type="ARBA" id="ARBA00004418"/>
    </source>
</evidence>
<keyword evidence="8" id="KW-1185">Reference proteome</keyword>
<proteinExistence type="inferred from homology"/>
<dbReference type="GO" id="GO:1904680">
    <property type="term" value="F:peptide transmembrane transporter activity"/>
    <property type="evidence" value="ECO:0007669"/>
    <property type="project" value="TreeGrafter"/>
</dbReference>
<dbReference type="Gene3D" id="3.10.105.10">
    <property type="entry name" value="Dipeptide-binding Protein, Domain 3"/>
    <property type="match status" value="1"/>
</dbReference>
<dbReference type="Pfam" id="PF00496">
    <property type="entry name" value="SBP_bac_5"/>
    <property type="match status" value="1"/>
</dbReference>
<sequence length="500" mass="54164">MKRLLAATALGLLAALASPAAQGALAKDLITVDLVNEPASLDPQKQWNPDSYYVYRNIFDNLVTRSDDGEIVPQVASAWEQLSDTQVKFTIRDDITFHDGTKLTPEDVVFSVKRIIDPAFASPQLGQFNKITGAEVTGANAVTLTTEGPYPVLLAQLVKLSIVPEHVVTEMGDDAFNAAPVGSGPYAFEAWNRGVDVTLKRNDAYWGDKGAFAEARFRAVPDASTRVADLQAGAADLAVSLDSDLAMQLESAPGVTPLTALTERVGFVGMNTRVAPLDNPELRKAIVMGVDREGIVEGILAGEGAVVGQLLSPAHFGWADDIAPIPYDPEAAKEIVESLGDAAKTELSFDTSPVYDQRIVQAVQQMLTEIGLNVSINMMDMASYLKKAQGPEENRPMLSFGRWSCACQDADGIMYPLLQSGSNWSRYSDPEMDRLLEEGRSTLDRDARLKAYHAASELMKSDAALLPLYQAAVVYGASDKLEWTPTANESLFLNRMGWSE</sequence>
<keyword evidence="4 5" id="KW-0732">Signal</keyword>
<comment type="similarity">
    <text evidence="2">Belongs to the bacterial solute-binding protein 5 family.</text>
</comment>
<feature type="domain" description="Solute-binding protein family 5" evidence="6">
    <location>
        <begin position="70"/>
        <end position="422"/>
    </location>
</feature>
<dbReference type="PANTHER" id="PTHR30290:SF9">
    <property type="entry name" value="OLIGOPEPTIDE-BINDING PROTEIN APPA"/>
    <property type="match status" value="1"/>
</dbReference>
<dbReference type="InterPro" id="IPR030678">
    <property type="entry name" value="Peptide/Ni-bd"/>
</dbReference>
<reference evidence="7 8" key="1">
    <citation type="submission" date="2019-06" db="EMBL/GenBank/DDBJ databases">
        <title>Genome sequence of Rhodobacteraceae bacterium D4M1.</title>
        <authorList>
            <person name="Cao J."/>
        </authorList>
    </citation>
    <scope>NUCLEOTIDE SEQUENCE [LARGE SCALE GENOMIC DNA]</scope>
    <source>
        <strain evidence="7 8">D4M1</strain>
    </source>
</reference>
<dbReference type="GO" id="GO:0043190">
    <property type="term" value="C:ATP-binding cassette (ABC) transporter complex"/>
    <property type="evidence" value="ECO:0007669"/>
    <property type="project" value="InterPro"/>
</dbReference>
<evidence type="ECO:0000313" key="7">
    <source>
        <dbReference type="EMBL" id="QDL91351.1"/>
    </source>
</evidence>
<organism evidence="7 8">
    <name type="scientific">Paroceanicella profunda</name>
    <dbReference type="NCBI Taxonomy" id="2579971"/>
    <lineage>
        <taxon>Bacteria</taxon>
        <taxon>Pseudomonadati</taxon>
        <taxon>Pseudomonadota</taxon>
        <taxon>Alphaproteobacteria</taxon>
        <taxon>Rhodobacterales</taxon>
        <taxon>Paracoccaceae</taxon>
        <taxon>Paroceanicella</taxon>
    </lineage>
</organism>
<protein>
    <submittedName>
        <fullName evidence="7">Peptide ABC transporter</fullName>
    </submittedName>
</protein>
<accession>A0A5B8FGK7</accession>
<dbReference type="KEGG" id="ppru:FDP22_05850"/>
<dbReference type="Gene3D" id="3.40.190.10">
    <property type="entry name" value="Periplasmic binding protein-like II"/>
    <property type="match status" value="1"/>
</dbReference>
<dbReference type="Proteomes" id="UP000305888">
    <property type="component" value="Chromosome"/>
</dbReference>
<feature type="chain" id="PRO_5022801168" evidence="5">
    <location>
        <begin position="24"/>
        <end position="500"/>
    </location>
</feature>
<dbReference type="OrthoDB" id="9803988at2"/>
<dbReference type="InterPro" id="IPR039424">
    <property type="entry name" value="SBP_5"/>
</dbReference>
<evidence type="ECO:0000256" key="4">
    <source>
        <dbReference type="ARBA" id="ARBA00022729"/>
    </source>
</evidence>
<dbReference type="AlphaFoldDB" id="A0A5B8FGK7"/>
<dbReference type="GO" id="GO:0030288">
    <property type="term" value="C:outer membrane-bounded periplasmic space"/>
    <property type="evidence" value="ECO:0007669"/>
    <property type="project" value="UniProtKB-ARBA"/>
</dbReference>
<comment type="subcellular location">
    <subcellularLocation>
        <location evidence="1">Periplasm</location>
    </subcellularLocation>
</comment>
<keyword evidence="3" id="KW-0813">Transport</keyword>
<dbReference type="GO" id="GO:0015833">
    <property type="term" value="P:peptide transport"/>
    <property type="evidence" value="ECO:0007669"/>
    <property type="project" value="TreeGrafter"/>
</dbReference>
<dbReference type="SUPFAM" id="SSF53850">
    <property type="entry name" value="Periplasmic binding protein-like II"/>
    <property type="match status" value="1"/>
</dbReference>
<dbReference type="RefSeq" id="WP_138575749.1">
    <property type="nucleotide sequence ID" value="NZ_CP040818.1"/>
</dbReference>